<evidence type="ECO:0000313" key="7">
    <source>
        <dbReference type="Proteomes" id="UP000199026"/>
    </source>
</evidence>
<dbReference type="OrthoDB" id="9803988at2"/>
<dbReference type="InterPro" id="IPR030678">
    <property type="entry name" value="Peptide/Ni-bd"/>
</dbReference>
<dbReference type="GO" id="GO:1904680">
    <property type="term" value="F:peptide transmembrane transporter activity"/>
    <property type="evidence" value="ECO:0007669"/>
    <property type="project" value="TreeGrafter"/>
</dbReference>
<dbReference type="InterPro" id="IPR000914">
    <property type="entry name" value="SBP_5_dom"/>
</dbReference>
<dbReference type="AlphaFoldDB" id="A0A1H3KX41"/>
<dbReference type="EMBL" id="FNPR01000002">
    <property type="protein sequence ID" value="SDY56596.1"/>
    <property type="molecule type" value="Genomic_DNA"/>
</dbReference>
<evidence type="ECO:0000313" key="6">
    <source>
        <dbReference type="EMBL" id="SDY56596.1"/>
    </source>
</evidence>
<comment type="subcellular location">
    <subcellularLocation>
        <location evidence="1">Periplasm</location>
    </subcellularLocation>
</comment>
<feature type="domain" description="Solute-binding protein family 5" evidence="5">
    <location>
        <begin position="105"/>
        <end position="514"/>
    </location>
</feature>
<comment type="similarity">
    <text evidence="2">Belongs to the bacterial solute-binding protein 5 family.</text>
</comment>
<gene>
    <name evidence="6" type="ORF">SAMN05444486_102801</name>
</gene>
<dbReference type="GO" id="GO:0043190">
    <property type="term" value="C:ATP-binding cassette (ABC) transporter complex"/>
    <property type="evidence" value="ECO:0007669"/>
    <property type="project" value="InterPro"/>
</dbReference>
<dbReference type="SUPFAM" id="SSF53850">
    <property type="entry name" value="Periplasmic binding protein-like II"/>
    <property type="match status" value="1"/>
</dbReference>
<dbReference type="GO" id="GO:0015833">
    <property type="term" value="P:peptide transport"/>
    <property type="evidence" value="ECO:0007669"/>
    <property type="project" value="TreeGrafter"/>
</dbReference>
<sequence length="605" mass="67530">MRSVFFQATAWVCGGFFALMLTSDRAMAEPSHGIAMYGEPALPPDFVSLPYVNPEAPKSGRVVTGNTGGFDSLHPFIFKGTAPWQLRFLAYESLMGRNWDEPFTLYGLLAESIETGPNREWVEFTLREEARFSDGSPVTLEDVIWSYETLGREGHPRYRGFMSQVESLTRTGPRSLRITFNTANRELALIAGLRPILKKAQWEGRSFDQSGFDIAPIGSAAYVIGEYEPNRYITLKRNPDYWGRDLPLQRGTANLDEIRIEFFADDTVLKEAFKAGVLNVVRENNANKWDTAYDYPAMQRGDVLKAEIQDGKPTGITGFVMNTRDPLFADWRVREALILAFNFEFMNDVVTGGAQRRITSYFSGSELGMTHGPAEGRVAELLAPFAAELPSGTLEGYALPVSDGTKRNRSNLRKAIKLLAEAGWSANDGTLKSADGQEFAFKILLPTGAGELLAFANIYIQALERLGINAEVESVDNAQYFARQNEFDFQMTDIRRGFSLSPGNEQMLYWGSDGINTPGSRNLMGMNSPAAEAMIKTMVGTDDKAEFIAATRALDRILTAGRYVIPTYAFGTSRIAHVKELKYPTHIPINGDGYWFMPDVWWYEN</sequence>
<feature type="signal peptide" evidence="4">
    <location>
        <begin position="1"/>
        <end position="28"/>
    </location>
</feature>
<dbReference type="STRING" id="576131.SAMN05444486_102801"/>
<dbReference type="Proteomes" id="UP000199026">
    <property type="component" value="Unassembled WGS sequence"/>
</dbReference>
<evidence type="ECO:0000256" key="2">
    <source>
        <dbReference type="ARBA" id="ARBA00005695"/>
    </source>
</evidence>
<reference evidence="6 7" key="1">
    <citation type="submission" date="2016-10" db="EMBL/GenBank/DDBJ databases">
        <authorList>
            <person name="de Groot N.N."/>
        </authorList>
    </citation>
    <scope>NUCLEOTIDE SEQUENCE [LARGE SCALE GENOMIC DNA]</scope>
    <source>
        <strain evidence="6 7">DSM 24677</strain>
    </source>
</reference>
<evidence type="ECO:0000259" key="5">
    <source>
        <dbReference type="Pfam" id="PF00496"/>
    </source>
</evidence>
<organism evidence="6 7">
    <name type="scientific">Lentibacter algarum</name>
    <dbReference type="NCBI Taxonomy" id="576131"/>
    <lineage>
        <taxon>Bacteria</taxon>
        <taxon>Pseudomonadati</taxon>
        <taxon>Pseudomonadota</taxon>
        <taxon>Alphaproteobacteria</taxon>
        <taxon>Rhodobacterales</taxon>
        <taxon>Roseobacteraceae</taxon>
        <taxon>Lentibacter</taxon>
    </lineage>
</organism>
<accession>A0A1H3KX41</accession>
<dbReference type="Gene3D" id="3.40.190.10">
    <property type="entry name" value="Periplasmic binding protein-like II"/>
    <property type="match status" value="1"/>
</dbReference>
<dbReference type="Gene3D" id="3.10.105.10">
    <property type="entry name" value="Dipeptide-binding Protein, Domain 3"/>
    <property type="match status" value="1"/>
</dbReference>
<dbReference type="GO" id="GO:0030288">
    <property type="term" value="C:outer membrane-bounded periplasmic space"/>
    <property type="evidence" value="ECO:0007669"/>
    <property type="project" value="TreeGrafter"/>
</dbReference>
<dbReference type="PIRSF" id="PIRSF002741">
    <property type="entry name" value="MppA"/>
    <property type="match status" value="1"/>
</dbReference>
<feature type="chain" id="PRO_5011707986" evidence="4">
    <location>
        <begin position="29"/>
        <end position="605"/>
    </location>
</feature>
<dbReference type="RefSeq" id="WP_089891144.1">
    <property type="nucleotide sequence ID" value="NZ_CALLJM010000012.1"/>
</dbReference>
<dbReference type="PANTHER" id="PTHR30290">
    <property type="entry name" value="PERIPLASMIC BINDING COMPONENT OF ABC TRANSPORTER"/>
    <property type="match status" value="1"/>
</dbReference>
<keyword evidence="7" id="KW-1185">Reference proteome</keyword>
<dbReference type="GO" id="GO:0042884">
    <property type="term" value="P:microcin transport"/>
    <property type="evidence" value="ECO:0007669"/>
    <property type="project" value="TreeGrafter"/>
</dbReference>
<dbReference type="GeneID" id="78124861"/>
<evidence type="ECO:0000256" key="4">
    <source>
        <dbReference type="SAM" id="SignalP"/>
    </source>
</evidence>
<dbReference type="PANTHER" id="PTHR30290:SF64">
    <property type="entry name" value="ABC TRANSPORTER PERIPLASMIC BINDING PROTEIN"/>
    <property type="match status" value="1"/>
</dbReference>
<dbReference type="CDD" id="cd08497">
    <property type="entry name" value="MbnE-like"/>
    <property type="match status" value="1"/>
</dbReference>
<dbReference type="InterPro" id="IPR039424">
    <property type="entry name" value="SBP_5"/>
</dbReference>
<keyword evidence="3 4" id="KW-0732">Signal</keyword>
<proteinExistence type="inferred from homology"/>
<protein>
    <submittedName>
        <fullName evidence="6">Peptide/nickel transport system substrate-binding protein</fullName>
    </submittedName>
</protein>
<name>A0A1H3KX41_9RHOB</name>
<evidence type="ECO:0000256" key="3">
    <source>
        <dbReference type="ARBA" id="ARBA00022729"/>
    </source>
</evidence>
<dbReference type="Pfam" id="PF00496">
    <property type="entry name" value="SBP_bac_5"/>
    <property type="match status" value="1"/>
</dbReference>
<evidence type="ECO:0000256" key="1">
    <source>
        <dbReference type="ARBA" id="ARBA00004418"/>
    </source>
</evidence>